<feature type="transmembrane region" description="Helical" evidence="14">
    <location>
        <begin position="294"/>
        <end position="316"/>
    </location>
</feature>
<dbReference type="FunFam" id="1.20.1280.290:FF:000004">
    <property type="entry name" value="Sugar transporter SWEET"/>
    <property type="match status" value="1"/>
</dbReference>
<keyword evidence="7" id="KW-0762">Sugar transport</keyword>
<comment type="subcellular location">
    <subcellularLocation>
        <location evidence="1">Cell membrane</location>
        <topology evidence="1">Multi-pass membrane protein</topology>
    </subcellularLocation>
    <subcellularLocation>
        <location evidence="2">Golgi apparatus membrane</location>
        <topology evidence="2">Multi-pass membrane protein</topology>
    </subcellularLocation>
</comment>
<evidence type="ECO:0000256" key="8">
    <source>
        <dbReference type="ARBA" id="ARBA00022692"/>
    </source>
</evidence>
<dbReference type="GO" id="GO:0000139">
    <property type="term" value="C:Golgi membrane"/>
    <property type="evidence" value="ECO:0007669"/>
    <property type="project" value="UniProtKB-SubCell"/>
</dbReference>
<gene>
    <name evidence="15" type="ORF">PVNG_01812</name>
</gene>
<feature type="compositionally biased region" description="Low complexity" evidence="13">
    <location>
        <begin position="188"/>
        <end position="208"/>
    </location>
</feature>
<evidence type="ECO:0000313" key="16">
    <source>
        <dbReference type="Proteomes" id="UP000053239"/>
    </source>
</evidence>
<evidence type="ECO:0000256" key="13">
    <source>
        <dbReference type="SAM" id="MobiDB-lite"/>
    </source>
</evidence>
<feature type="non-terminal residue" evidence="15">
    <location>
        <position position="1"/>
    </location>
</feature>
<sequence length="567" mass="60060">EAEKAGEAEKASEAEKKDKAEKADTADNAANAANSGSAGSPPGGEGKEQGQEASVNLKGGASKEQAAKGETATAAASGADGAQAQTTFLQSKEKPQGGKDSPSSAKSESSAKNANDSNSMSSPTEEEHSVVKEMTPKEEPPKGESPGEGGAKGKDSGAEKAGALRSGGGGGSGGSGGSGEVKEVSKDAPNGASNNATNNAENDAANHATNDVPSKGTDEFYDELKKQSEEEKNADMNFLKILSIGSSLFMQLVLFPSIFKMIKKRTTGEVDGLPYVVLLFSSFLWLVYGMLLNNSAIVCPNFVGLVLGAFYSLMYHKFCKNMWLKQKLFSYYKICGFICFLLYAFLYVLTYEQYELFVGFMAFISSIVNFGAPLSYVQIVIKKKNSSLIPLEIATGSLVCSFLWVTYGFTIKDGFVIVPNLCGFILSLLQIALILLYSNKEAIVNYDEGEAVDFVNEGAAIHVSRKNRYAATENHIFLNEFGVDEENKLGSEEVASTRGTTYGNSGSGSNVKSGNNANGSFFDLAYDETSPLTGTNFGSGFPHGGGAPRQGYLNRSGSAQQDSPLTF</sequence>
<feature type="compositionally biased region" description="Basic and acidic residues" evidence="13">
    <location>
        <begin position="125"/>
        <end position="142"/>
    </location>
</feature>
<evidence type="ECO:0000256" key="3">
    <source>
        <dbReference type="ARBA" id="ARBA00007809"/>
    </source>
</evidence>
<comment type="similarity">
    <text evidence="3">Belongs to the SWEET sugar transporter family.</text>
</comment>
<feature type="transmembrane region" description="Helical" evidence="14">
    <location>
        <begin position="356"/>
        <end position="377"/>
    </location>
</feature>
<evidence type="ECO:0000256" key="4">
    <source>
        <dbReference type="ARBA" id="ARBA00021741"/>
    </source>
</evidence>
<feature type="transmembrane region" description="Helical" evidence="14">
    <location>
        <begin position="238"/>
        <end position="258"/>
    </location>
</feature>
<keyword evidence="9" id="KW-0677">Repeat</keyword>
<evidence type="ECO:0000256" key="7">
    <source>
        <dbReference type="ARBA" id="ARBA00022597"/>
    </source>
</evidence>
<feature type="region of interest" description="Disordered" evidence="13">
    <location>
        <begin position="535"/>
        <end position="567"/>
    </location>
</feature>
<dbReference type="InterPro" id="IPR004316">
    <property type="entry name" value="SWEET_rpt"/>
</dbReference>
<feature type="region of interest" description="Disordered" evidence="13">
    <location>
        <begin position="1"/>
        <end position="220"/>
    </location>
</feature>
<reference evidence="15 16" key="1">
    <citation type="submission" date="2011-09" db="EMBL/GenBank/DDBJ databases">
        <title>The Genome Sequence of Plasmodium vivax North Korean.</title>
        <authorList>
            <consortium name="The Broad Institute Genome Sequencing Platform"/>
            <consortium name="The Broad Institute Genome Sequencing Center for Infectious Disease"/>
            <person name="Neafsey D."/>
            <person name="Carlton J."/>
            <person name="Barnwell J."/>
            <person name="Collins W."/>
            <person name="Escalante A."/>
            <person name="Mullikin J."/>
            <person name="Saul A."/>
            <person name="Guigo R."/>
            <person name="Camara F."/>
            <person name="Young S.K."/>
            <person name="Zeng Q."/>
            <person name="Gargeya S."/>
            <person name="Fitzgerald M."/>
            <person name="Haas B."/>
            <person name="Abouelleil A."/>
            <person name="Alvarado L."/>
            <person name="Arachchi H.M."/>
            <person name="Berlin A."/>
            <person name="Brown A."/>
            <person name="Chapman S.B."/>
            <person name="Chen Z."/>
            <person name="Dunbar C."/>
            <person name="Freedman E."/>
            <person name="Gearin G."/>
            <person name="Gellesch M."/>
            <person name="Goldberg J."/>
            <person name="Griggs A."/>
            <person name="Gujja S."/>
            <person name="Heiman D."/>
            <person name="Howarth C."/>
            <person name="Larson L."/>
            <person name="Lui A."/>
            <person name="MacDonald P.J.P."/>
            <person name="Montmayeur A."/>
            <person name="Murphy C."/>
            <person name="Neiman D."/>
            <person name="Pearson M."/>
            <person name="Priest M."/>
            <person name="Roberts A."/>
            <person name="Saif S."/>
            <person name="Shea T."/>
            <person name="Shenoy N."/>
            <person name="Sisk P."/>
            <person name="Stolte C."/>
            <person name="Sykes S."/>
            <person name="Wortman J."/>
            <person name="Nusbaum C."/>
            <person name="Birren B."/>
        </authorList>
    </citation>
    <scope>NUCLEOTIDE SEQUENCE [LARGE SCALE GENOMIC DNA]</scope>
    <source>
        <strain evidence="15 16">North Korean</strain>
    </source>
</reference>
<evidence type="ECO:0000256" key="11">
    <source>
        <dbReference type="ARBA" id="ARBA00023034"/>
    </source>
</evidence>
<dbReference type="OrthoDB" id="409725at2759"/>
<dbReference type="GO" id="GO:0005886">
    <property type="term" value="C:plasma membrane"/>
    <property type="evidence" value="ECO:0007669"/>
    <property type="project" value="UniProtKB-SubCell"/>
</dbReference>
<feature type="transmembrane region" description="Helical" evidence="14">
    <location>
        <begin position="389"/>
        <end position="409"/>
    </location>
</feature>
<evidence type="ECO:0000256" key="1">
    <source>
        <dbReference type="ARBA" id="ARBA00004651"/>
    </source>
</evidence>
<keyword evidence="8 14" id="KW-0812">Transmembrane</keyword>
<dbReference type="InterPro" id="IPR047664">
    <property type="entry name" value="SWEET"/>
</dbReference>
<dbReference type="Pfam" id="PF03083">
    <property type="entry name" value="MtN3_slv"/>
    <property type="match status" value="2"/>
</dbReference>
<evidence type="ECO:0000256" key="5">
    <source>
        <dbReference type="ARBA" id="ARBA00022448"/>
    </source>
</evidence>
<evidence type="ECO:0000313" key="15">
    <source>
        <dbReference type="EMBL" id="KNA01370.1"/>
    </source>
</evidence>
<keyword evidence="11" id="KW-0333">Golgi apparatus</keyword>
<dbReference type="Gene3D" id="1.20.1280.290">
    <property type="match status" value="2"/>
</dbReference>
<evidence type="ECO:0000256" key="6">
    <source>
        <dbReference type="ARBA" id="ARBA00022475"/>
    </source>
</evidence>
<name>A0A0J9U040_PLAVI</name>
<protein>
    <recommendedName>
        <fullName evidence="4">Sugar transporter SWEET1</fullName>
    </recommendedName>
</protein>
<dbReference type="PANTHER" id="PTHR10791:SF30">
    <property type="entry name" value="SUGAR TRANSPORTER SWEET1"/>
    <property type="match status" value="1"/>
</dbReference>
<dbReference type="FunFam" id="1.20.1280.290:FF:000025">
    <property type="entry name" value="MtN3-like protein"/>
    <property type="match status" value="1"/>
</dbReference>
<evidence type="ECO:0000256" key="9">
    <source>
        <dbReference type="ARBA" id="ARBA00022737"/>
    </source>
</evidence>
<dbReference type="EMBL" id="KQ235261">
    <property type="protein sequence ID" value="KNA01370.1"/>
    <property type="molecule type" value="Genomic_DNA"/>
</dbReference>
<dbReference type="Proteomes" id="UP000053239">
    <property type="component" value="Unassembled WGS sequence"/>
</dbReference>
<keyword evidence="5" id="KW-0813">Transport</keyword>
<accession>A0A0J9U040</accession>
<evidence type="ECO:0000256" key="2">
    <source>
        <dbReference type="ARBA" id="ARBA00004653"/>
    </source>
</evidence>
<feature type="compositionally biased region" description="Low complexity" evidence="13">
    <location>
        <begin position="99"/>
        <end position="122"/>
    </location>
</feature>
<feature type="transmembrane region" description="Helical" evidence="14">
    <location>
        <begin position="415"/>
        <end position="437"/>
    </location>
</feature>
<feature type="compositionally biased region" description="Polar residues" evidence="13">
    <location>
        <begin position="553"/>
        <end position="567"/>
    </location>
</feature>
<evidence type="ECO:0000256" key="10">
    <source>
        <dbReference type="ARBA" id="ARBA00022989"/>
    </source>
</evidence>
<evidence type="ECO:0000256" key="14">
    <source>
        <dbReference type="SAM" id="Phobius"/>
    </source>
</evidence>
<keyword evidence="10 14" id="KW-1133">Transmembrane helix</keyword>
<keyword evidence="6" id="KW-1003">Cell membrane</keyword>
<dbReference type="PANTHER" id="PTHR10791">
    <property type="entry name" value="RAG1-ACTIVATING PROTEIN 1"/>
    <property type="match status" value="1"/>
</dbReference>
<feature type="compositionally biased region" description="Gly residues" evidence="13">
    <location>
        <begin position="165"/>
        <end position="179"/>
    </location>
</feature>
<dbReference type="AlphaFoldDB" id="A0A0J9U040"/>
<keyword evidence="12 14" id="KW-0472">Membrane</keyword>
<feature type="compositionally biased region" description="Low complexity" evidence="13">
    <location>
        <begin position="26"/>
        <end position="40"/>
    </location>
</feature>
<feature type="transmembrane region" description="Helical" evidence="14">
    <location>
        <begin position="328"/>
        <end position="350"/>
    </location>
</feature>
<dbReference type="GO" id="GO:0051119">
    <property type="term" value="F:sugar transmembrane transporter activity"/>
    <property type="evidence" value="ECO:0007669"/>
    <property type="project" value="InterPro"/>
</dbReference>
<feature type="transmembrane region" description="Helical" evidence="14">
    <location>
        <begin position="270"/>
        <end position="288"/>
    </location>
</feature>
<feature type="compositionally biased region" description="Low complexity" evidence="13">
    <location>
        <begin position="68"/>
        <end position="87"/>
    </location>
</feature>
<proteinExistence type="inferred from homology"/>
<evidence type="ECO:0000256" key="12">
    <source>
        <dbReference type="ARBA" id="ARBA00023136"/>
    </source>
</evidence>
<feature type="compositionally biased region" description="Basic and acidic residues" evidence="13">
    <location>
        <begin position="1"/>
        <end position="25"/>
    </location>
</feature>
<organism evidence="15 16">
    <name type="scientific">Plasmodium vivax North Korean</name>
    <dbReference type="NCBI Taxonomy" id="1035514"/>
    <lineage>
        <taxon>Eukaryota</taxon>
        <taxon>Sar</taxon>
        <taxon>Alveolata</taxon>
        <taxon>Apicomplexa</taxon>
        <taxon>Aconoidasida</taxon>
        <taxon>Haemosporida</taxon>
        <taxon>Plasmodiidae</taxon>
        <taxon>Plasmodium</taxon>
        <taxon>Plasmodium (Plasmodium)</taxon>
    </lineage>
</organism>